<comment type="subcellular location">
    <subcellularLocation>
        <location evidence="1">Membrane</location>
        <topology evidence="1">Multi-pass membrane protein</topology>
    </subcellularLocation>
</comment>
<feature type="transmembrane region" description="Helical" evidence="8">
    <location>
        <begin position="118"/>
        <end position="135"/>
    </location>
</feature>
<dbReference type="EMBL" id="JACOSL010000045">
    <property type="protein sequence ID" value="MBI1756928.1"/>
    <property type="molecule type" value="Genomic_DNA"/>
</dbReference>
<feature type="transmembrane region" description="Helical" evidence="8">
    <location>
        <begin position="44"/>
        <end position="63"/>
    </location>
</feature>
<keyword evidence="6 8" id="KW-1133">Transmembrane helix</keyword>
<dbReference type="PANTHER" id="PTHR30071:SF1">
    <property type="entry name" value="CYTOCHROME B_B6 PROTEIN-RELATED"/>
    <property type="match status" value="1"/>
</dbReference>
<dbReference type="Pfam" id="PF01578">
    <property type="entry name" value="Cytochrom_C_asm"/>
    <property type="match status" value="1"/>
</dbReference>
<evidence type="ECO:0000313" key="10">
    <source>
        <dbReference type="EMBL" id="MBI1756928.1"/>
    </source>
</evidence>
<dbReference type="InterPro" id="IPR002541">
    <property type="entry name" value="Cyt_c_assembly"/>
</dbReference>
<comment type="similarity">
    <text evidence="2">Belongs to the CcmC/CycZ/HelC family.</text>
</comment>
<dbReference type="AlphaFoldDB" id="A0A931PU04"/>
<dbReference type="PRINTS" id="PR01386">
    <property type="entry name" value="CCMCBIOGNSIS"/>
</dbReference>
<protein>
    <recommendedName>
        <fullName evidence="3">Heme exporter protein C</fullName>
    </recommendedName>
</protein>
<dbReference type="GO" id="GO:0017004">
    <property type="term" value="P:cytochrome complex assembly"/>
    <property type="evidence" value="ECO:0007669"/>
    <property type="project" value="UniProtKB-KW"/>
</dbReference>
<keyword evidence="7 8" id="KW-0472">Membrane</keyword>
<evidence type="ECO:0000256" key="6">
    <source>
        <dbReference type="ARBA" id="ARBA00022989"/>
    </source>
</evidence>
<organism evidence="10 11">
    <name type="scientific">Fimbriimonas ginsengisoli</name>
    <dbReference type="NCBI Taxonomy" id="1005039"/>
    <lineage>
        <taxon>Bacteria</taxon>
        <taxon>Bacillati</taxon>
        <taxon>Armatimonadota</taxon>
        <taxon>Fimbriimonadia</taxon>
        <taxon>Fimbriimonadales</taxon>
        <taxon>Fimbriimonadaceae</taxon>
        <taxon>Fimbriimonas</taxon>
    </lineage>
</organism>
<name>A0A931PU04_FIMGI</name>
<evidence type="ECO:0000259" key="9">
    <source>
        <dbReference type="Pfam" id="PF01578"/>
    </source>
</evidence>
<evidence type="ECO:0000256" key="7">
    <source>
        <dbReference type="ARBA" id="ARBA00023136"/>
    </source>
</evidence>
<feature type="transmembrane region" description="Helical" evidence="8">
    <location>
        <begin position="83"/>
        <end position="106"/>
    </location>
</feature>
<dbReference type="PANTHER" id="PTHR30071">
    <property type="entry name" value="HEME EXPORTER PROTEIN C"/>
    <property type="match status" value="1"/>
</dbReference>
<evidence type="ECO:0000256" key="5">
    <source>
        <dbReference type="ARBA" id="ARBA00022748"/>
    </source>
</evidence>
<feature type="transmembrane region" description="Helical" evidence="8">
    <location>
        <begin position="13"/>
        <end position="32"/>
    </location>
</feature>
<feature type="transmembrane region" description="Helical" evidence="8">
    <location>
        <begin position="147"/>
        <end position="168"/>
    </location>
</feature>
<reference evidence="10" key="1">
    <citation type="submission" date="2020-07" db="EMBL/GenBank/DDBJ databases">
        <title>Huge and variable diversity of episymbiotic CPR bacteria and DPANN archaea in groundwater ecosystems.</title>
        <authorList>
            <person name="He C.Y."/>
            <person name="Keren R."/>
            <person name="Whittaker M."/>
            <person name="Farag I.F."/>
            <person name="Doudna J."/>
            <person name="Cate J.H.D."/>
            <person name="Banfield J.F."/>
        </authorList>
    </citation>
    <scope>NUCLEOTIDE SEQUENCE</scope>
    <source>
        <strain evidence="10">NC_groundwater_17_Pr7_B-0.1um_64_12</strain>
    </source>
</reference>
<feature type="transmembrane region" description="Helical" evidence="8">
    <location>
        <begin position="189"/>
        <end position="209"/>
    </location>
</feature>
<evidence type="ECO:0000313" key="11">
    <source>
        <dbReference type="Proteomes" id="UP000727962"/>
    </source>
</evidence>
<dbReference type="GO" id="GO:0015232">
    <property type="term" value="F:heme transmembrane transporter activity"/>
    <property type="evidence" value="ECO:0007669"/>
    <property type="project" value="InterPro"/>
</dbReference>
<comment type="caution">
    <text evidence="10">The sequence shown here is derived from an EMBL/GenBank/DDBJ whole genome shotgun (WGS) entry which is preliminary data.</text>
</comment>
<dbReference type="Proteomes" id="UP000727962">
    <property type="component" value="Unassembled WGS sequence"/>
</dbReference>
<gene>
    <name evidence="10" type="primary">ccsA</name>
    <name evidence="10" type="ORF">HYR64_07470</name>
</gene>
<accession>A0A931PU04</accession>
<sequence length="251" mass="27581">CGGLEGMNGLGKALLGLAVAAAAALSLLGPDAKRFQTPELARIFFWHFPCTIACTLLLFWGAWNSLRYLQTRNPQADVFATAAIELSLLFGLLVMATGILFSRVQWGAWWQQDPRQTSFLLVLLILMAQFVLRSATPEGPRRAALSAAYWLAATLPIVFLMFVFPRLPQIANASFHPSDTIQQGQLDPYYRWTVISMLAVILMLAAWLYRLRVRAGLAELALEEFDGELEADRGGSAATGVVRPVSLPDKG</sequence>
<proteinExistence type="inferred from homology"/>
<evidence type="ECO:0000256" key="2">
    <source>
        <dbReference type="ARBA" id="ARBA00005840"/>
    </source>
</evidence>
<keyword evidence="5" id="KW-0201">Cytochrome c-type biogenesis</keyword>
<feature type="domain" description="Cytochrome c assembly protein" evidence="9">
    <location>
        <begin position="21"/>
        <end position="161"/>
    </location>
</feature>
<evidence type="ECO:0000256" key="8">
    <source>
        <dbReference type="SAM" id="Phobius"/>
    </source>
</evidence>
<evidence type="ECO:0000256" key="3">
    <source>
        <dbReference type="ARBA" id="ARBA00016463"/>
    </source>
</evidence>
<evidence type="ECO:0000256" key="4">
    <source>
        <dbReference type="ARBA" id="ARBA00022692"/>
    </source>
</evidence>
<feature type="non-terminal residue" evidence="10">
    <location>
        <position position="1"/>
    </location>
</feature>
<dbReference type="GO" id="GO:0005886">
    <property type="term" value="C:plasma membrane"/>
    <property type="evidence" value="ECO:0007669"/>
    <property type="project" value="TreeGrafter"/>
</dbReference>
<keyword evidence="4 8" id="KW-0812">Transmembrane</keyword>
<evidence type="ECO:0000256" key="1">
    <source>
        <dbReference type="ARBA" id="ARBA00004141"/>
    </source>
</evidence>
<dbReference type="InterPro" id="IPR045062">
    <property type="entry name" value="Cyt_c_biogenesis_CcsA/CcmC"/>
</dbReference>
<dbReference type="GO" id="GO:0020037">
    <property type="term" value="F:heme binding"/>
    <property type="evidence" value="ECO:0007669"/>
    <property type="project" value="InterPro"/>
</dbReference>
<dbReference type="InterPro" id="IPR003557">
    <property type="entry name" value="Cyt_c_biogenesis_CcmC"/>
</dbReference>